<sequence>MPKRVAVLELEVASLRKAVRGIQSKLGYQAVDIEAAPVQPSASPAEDESEEDSDASDVLTTEQPSHLRSLFQNDWLSADVGGQDEQLQDRRAKAVAHLLNTARETLQKLIPSKEDVFSMAKTASKWLDLVAAILAQPFGINSQQELIDSYDDMLKPDVDTMTLAAWLLDLAVTVQQEPEAHGSPATSLKRFHRGSDFCRAVSEAVETTLISHDRLLGTIKGLGMAMHLLRL</sequence>
<name>A0AA39CCI6_9EURO</name>
<protein>
    <submittedName>
        <fullName evidence="2">Uncharacterized protein</fullName>
    </submittedName>
</protein>
<proteinExistence type="predicted"/>
<keyword evidence="3" id="KW-1185">Reference proteome</keyword>
<dbReference type="PANTHER" id="PTHR47840:SF3">
    <property type="entry name" value="ZN(II)2CYS6 TRANSCRIPTION FACTOR (EUROFUNG)"/>
    <property type="match status" value="1"/>
</dbReference>
<evidence type="ECO:0000313" key="3">
    <source>
        <dbReference type="Proteomes" id="UP001172673"/>
    </source>
</evidence>
<feature type="region of interest" description="Disordered" evidence="1">
    <location>
        <begin position="37"/>
        <end position="62"/>
    </location>
</feature>
<evidence type="ECO:0000313" key="2">
    <source>
        <dbReference type="EMBL" id="KAJ9603200.1"/>
    </source>
</evidence>
<reference evidence="2" key="1">
    <citation type="submission" date="2022-10" db="EMBL/GenBank/DDBJ databases">
        <title>Culturing micro-colonial fungi from biological soil crusts in the Mojave desert and describing Neophaeococcomyces mojavensis, and introducing the new genera and species Taxawa tesnikishii.</title>
        <authorList>
            <person name="Kurbessoian T."/>
            <person name="Stajich J.E."/>
        </authorList>
    </citation>
    <scope>NUCLEOTIDE SEQUENCE</scope>
    <source>
        <strain evidence="2">TK_41</strain>
    </source>
</reference>
<organism evidence="2 3">
    <name type="scientific">Cladophialophora chaetospira</name>
    <dbReference type="NCBI Taxonomy" id="386627"/>
    <lineage>
        <taxon>Eukaryota</taxon>
        <taxon>Fungi</taxon>
        <taxon>Dikarya</taxon>
        <taxon>Ascomycota</taxon>
        <taxon>Pezizomycotina</taxon>
        <taxon>Eurotiomycetes</taxon>
        <taxon>Chaetothyriomycetidae</taxon>
        <taxon>Chaetothyriales</taxon>
        <taxon>Herpotrichiellaceae</taxon>
        <taxon>Cladophialophora</taxon>
    </lineage>
</organism>
<dbReference type="Proteomes" id="UP001172673">
    <property type="component" value="Unassembled WGS sequence"/>
</dbReference>
<feature type="compositionally biased region" description="Acidic residues" evidence="1">
    <location>
        <begin position="45"/>
        <end position="55"/>
    </location>
</feature>
<dbReference type="PANTHER" id="PTHR47840">
    <property type="entry name" value="ZN(II)2CYS6 TRANSCRIPTION FACTOR (EUROFUNG)-RELATED"/>
    <property type="match status" value="1"/>
</dbReference>
<dbReference type="EMBL" id="JAPDRK010000023">
    <property type="protein sequence ID" value="KAJ9603200.1"/>
    <property type="molecule type" value="Genomic_DNA"/>
</dbReference>
<accession>A0AA39CCI6</accession>
<comment type="caution">
    <text evidence="2">The sequence shown here is derived from an EMBL/GenBank/DDBJ whole genome shotgun (WGS) entry which is preliminary data.</text>
</comment>
<gene>
    <name evidence="2" type="ORF">H2200_012495</name>
</gene>
<evidence type="ECO:0000256" key="1">
    <source>
        <dbReference type="SAM" id="MobiDB-lite"/>
    </source>
</evidence>
<dbReference type="AlphaFoldDB" id="A0AA39CCI6"/>